<keyword evidence="1" id="KW-0723">Serine/threonine-protein kinase</keyword>
<dbReference type="EC" id="2.7.11.1" evidence="1"/>
<keyword evidence="1" id="KW-0418">Kinase</keyword>
<dbReference type="InterPro" id="IPR001611">
    <property type="entry name" value="Leu-rich_rpt"/>
</dbReference>
<evidence type="ECO:0000313" key="2">
    <source>
        <dbReference type="Proteomes" id="UP000238479"/>
    </source>
</evidence>
<keyword evidence="2" id="KW-1185">Reference proteome</keyword>
<dbReference type="Pfam" id="PF00560">
    <property type="entry name" value="LRR_1"/>
    <property type="match status" value="4"/>
</dbReference>
<comment type="caution">
    <text evidence="1">The sequence shown here is derived from an EMBL/GenBank/DDBJ whole genome shotgun (WGS) entry which is preliminary data.</text>
</comment>
<dbReference type="SUPFAM" id="SSF52058">
    <property type="entry name" value="L domain-like"/>
    <property type="match status" value="1"/>
</dbReference>
<dbReference type="EMBL" id="PDCK01000043">
    <property type="protein sequence ID" value="PRQ34613.1"/>
    <property type="molecule type" value="Genomic_DNA"/>
</dbReference>
<gene>
    <name evidence="1" type="ORF">RchiOBHm_Chr5g0070971</name>
</gene>
<dbReference type="AlphaFoldDB" id="A0A2P6QKA9"/>
<evidence type="ECO:0000313" key="1">
    <source>
        <dbReference type="EMBL" id="PRQ34613.1"/>
    </source>
</evidence>
<dbReference type="PANTHER" id="PTHR48057">
    <property type="entry name" value="LEUCINE-RICH REPEAT SERINE/THREONINE-PROTEIN KINASE 1"/>
    <property type="match status" value="1"/>
</dbReference>
<accession>A0A2P6QKA9</accession>
<dbReference type="Gene3D" id="3.80.10.10">
    <property type="entry name" value="Ribonuclease Inhibitor"/>
    <property type="match status" value="1"/>
</dbReference>
<sequence>MAGHVTHLLLPFKGLKGGILPTSSLENLTHLTHLNLSHNLLYGSLENTGLLLSLNCLEILDFSYNHLSGQLPFLLPSSNMWTLDLSNNHFDGAIPSSFFQQAWNLTSFNVRKNDFSGSIPSSVCLHSSAFTRVLDFSLNHFNGSNIHGLGKCTKLQVFRAGHNNLSRLLPDDIYSATKLEEIALPLNSLYGAISERIANLKNLKILDLNSNGLSGMLPTSIAKLSKLKLTGPDPGITPITWIRACGAHIKRNPTENSAEPPLNMGYPKISQTWI</sequence>
<dbReference type="Gramene" id="PRQ34613">
    <property type="protein sequence ID" value="PRQ34613"/>
    <property type="gene ID" value="RchiOBHm_Chr5g0070971"/>
</dbReference>
<dbReference type="GO" id="GO:0004674">
    <property type="term" value="F:protein serine/threonine kinase activity"/>
    <property type="evidence" value="ECO:0007669"/>
    <property type="project" value="UniProtKB-KW"/>
</dbReference>
<name>A0A2P6QKA9_ROSCH</name>
<organism evidence="1 2">
    <name type="scientific">Rosa chinensis</name>
    <name type="common">China rose</name>
    <dbReference type="NCBI Taxonomy" id="74649"/>
    <lineage>
        <taxon>Eukaryota</taxon>
        <taxon>Viridiplantae</taxon>
        <taxon>Streptophyta</taxon>
        <taxon>Embryophyta</taxon>
        <taxon>Tracheophyta</taxon>
        <taxon>Spermatophyta</taxon>
        <taxon>Magnoliopsida</taxon>
        <taxon>eudicotyledons</taxon>
        <taxon>Gunneridae</taxon>
        <taxon>Pentapetalae</taxon>
        <taxon>rosids</taxon>
        <taxon>fabids</taxon>
        <taxon>Rosales</taxon>
        <taxon>Rosaceae</taxon>
        <taxon>Rosoideae</taxon>
        <taxon>Rosoideae incertae sedis</taxon>
        <taxon>Rosa</taxon>
    </lineage>
</organism>
<protein>
    <submittedName>
        <fullName evidence="1">Putative non-specific serine/threonine protein kinase</fullName>
        <ecNumber evidence="1">2.7.11.1</ecNumber>
    </submittedName>
</protein>
<dbReference type="STRING" id="74649.A0A2P6QKA9"/>
<reference evidence="1 2" key="1">
    <citation type="journal article" date="2018" name="Nat. Genet.">
        <title>The Rosa genome provides new insights in the design of modern roses.</title>
        <authorList>
            <person name="Bendahmane M."/>
        </authorList>
    </citation>
    <scope>NUCLEOTIDE SEQUENCE [LARGE SCALE GENOMIC DNA]</scope>
    <source>
        <strain evidence="2">cv. Old Blush</strain>
    </source>
</reference>
<proteinExistence type="predicted"/>
<keyword evidence="1" id="KW-0808">Transferase</keyword>
<dbReference type="Proteomes" id="UP000238479">
    <property type="component" value="Chromosome 5"/>
</dbReference>
<dbReference type="InterPro" id="IPR032675">
    <property type="entry name" value="LRR_dom_sf"/>
</dbReference>
<dbReference type="PANTHER" id="PTHR48057:SF7">
    <property type="entry name" value="LEUCINE-RICH REPEAT SERINE_THREONINE-PROTEIN KINASE 1"/>
    <property type="match status" value="1"/>
</dbReference>
<dbReference type="InterPro" id="IPR052595">
    <property type="entry name" value="LRRC69/RLP"/>
</dbReference>